<organism evidence="2 3">
    <name type="scientific">Lactuca saligna</name>
    <name type="common">Willowleaf lettuce</name>
    <dbReference type="NCBI Taxonomy" id="75948"/>
    <lineage>
        <taxon>Eukaryota</taxon>
        <taxon>Viridiplantae</taxon>
        <taxon>Streptophyta</taxon>
        <taxon>Embryophyta</taxon>
        <taxon>Tracheophyta</taxon>
        <taxon>Spermatophyta</taxon>
        <taxon>Magnoliopsida</taxon>
        <taxon>eudicotyledons</taxon>
        <taxon>Gunneridae</taxon>
        <taxon>Pentapetalae</taxon>
        <taxon>asterids</taxon>
        <taxon>campanulids</taxon>
        <taxon>Asterales</taxon>
        <taxon>Asteraceae</taxon>
        <taxon>Cichorioideae</taxon>
        <taxon>Cichorieae</taxon>
        <taxon>Lactucinae</taxon>
        <taxon>Lactuca</taxon>
    </lineage>
</organism>
<dbReference type="Proteomes" id="UP001177003">
    <property type="component" value="Chromosome 2"/>
</dbReference>
<accession>A0AA35YDK0</accession>
<evidence type="ECO:0000313" key="2">
    <source>
        <dbReference type="EMBL" id="CAI9271982.1"/>
    </source>
</evidence>
<name>A0AA35YDK0_LACSI</name>
<feature type="coiled-coil region" evidence="1">
    <location>
        <begin position="81"/>
        <end position="108"/>
    </location>
</feature>
<dbReference type="AlphaFoldDB" id="A0AA35YDK0"/>
<sequence>MPTLITLAASIPQFQRPFTVTIVPPNRFQIGVLSDEEALDKSRPCLMEGVYLLNEVSLRKKTCSEELFQCQVVLEKDLEGLKQLRVLHKQMEKEAKELKEEVPGLSERNQILVADDSIYWLVGGAEKVEPGLANEDK</sequence>
<dbReference type="EMBL" id="OX465078">
    <property type="protein sequence ID" value="CAI9271982.1"/>
    <property type="molecule type" value="Genomic_DNA"/>
</dbReference>
<gene>
    <name evidence="2" type="ORF">LSALG_LOCUS12229</name>
</gene>
<proteinExistence type="predicted"/>
<keyword evidence="1" id="KW-0175">Coiled coil</keyword>
<evidence type="ECO:0000313" key="3">
    <source>
        <dbReference type="Proteomes" id="UP001177003"/>
    </source>
</evidence>
<reference evidence="2" key="1">
    <citation type="submission" date="2023-04" db="EMBL/GenBank/DDBJ databases">
        <authorList>
            <person name="Vijverberg K."/>
            <person name="Xiong W."/>
            <person name="Schranz E."/>
        </authorList>
    </citation>
    <scope>NUCLEOTIDE SEQUENCE</scope>
</reference>
<keyword evidence="3" id="KW-1185">Reference proteome</keyword>
<protein>
    <submittedName>
        <fullName evidence="2">Uncharacterized protein</fullName>
    </submittedName>
</protein>
<evidence type="ECO:0000256" key="1">
    <source>
        <dbReference type="SAM" id="Coils"/>
    </source>
</evidence>